<feature type="transmembrane region" description="Helical" evidence="7">
    <location>
        <begin position="204"/>
        <end position="223"/>
    </location>
</feature>
<keyword evidence="2 7" id="KW-0813">Transport</keyword>
<evidence type="ECO:0000256" key="4">
    <source>
        <dbReference type="ARBA" id="ARBA00022692"/>
    </source>
</evidence>
<comment type="caution">
    <text evidence="9">The sequence shown here is derived from an EMBL/GenBank/DDBJ whole genome shotgun (WGS) entry which is preliminary data.</text>
</comment>
<dbReference type="GO" id="GO:0055085">
    <property type="term" value="P:transmembrane transport"/>
    <property type="evidence" value="ECO:0007669"/>
    <property type="project" value="InterPro"/>
</dbReference>
<comment type="subcellular location">
    <subcellularLocation>
        <location evidence="1 7">Cell membrane</location>
        <topology evidence="1 7">Multi-pass membrane protein</topology>
    </subcellularLocation>
</comment>
<feature type="transmembrane region" description="Helical" evidence="7">
    <location>
        <begin position="269"/>
        <end position="290"/>
    </location>
</feature>
<keyword evidence="6 7" id="KW-0472">Membrane</keyword>
<dbReference type="InterPro" id="IPR000515">
    <property type="entry name" value="MetI-like"/>
</dbReference>
<dbReference type="RefSeq" id="WP_170142682.1">
    <property type="nucleotide sequence ID" value="NZ_BIFX01000003.1"/>
</dbReference>
<dbReference type="PROSITE" id="PS50928">
    <property type="entry name" value="ABC_TM1"/>
    <property type="match status" value="1"/>
</dbReference>
<accession>A0A326U4H7</accession>
<evidence type="ECO:0000256" key="3">
    <source>
        <dbReference type="ARBA" id="ARBA00022475"/>
    </source>
</evidence>
<feature type="domain" description="ABC transmembrane type-1" evidence="8">
    <location>
        <begin position="80"/>
        <end position="290"/>
    </location>
</feature>
<evidence type="ECO:0000313" key="10">
    <source>
        <dbReference type="Proteomes" id="UP000248806"/>
    </source>
</evidence>
<gene>
    <name evidence="9" type="ORF">EI42_03326</name>
</gene>
<keyword evidence="5 7" id="KW-1133">Transmembrane helix</keyword>
<keyword evidence="3" id="KW-1003">Cell membrane</keyword>
<dbReference type="CDD" id="cd06261">
    <property type="entry name" value="TM_PBP2"/>
    <property type="match status" value="1"/>
</dbReference>
<evidence type="ECO:0000256" key="2">
    <source>
        <dbReference type="ARBA" id="ARBA00022448"/>
    </source>
</evidence>
<feature type="transmembrane region" description="Helical" evidence="7">
    <location>
        <begin position="117"/>
        <end position="138"/>
    </location>
</feature>
<keyword evidence="9" id="KW-0762">Sugar transport</keyword>
<evidence type="ECO:0000313" key="9">
    <source>
        <dbReference type="EMBL" id="PZW27948.1"/>
    </source>
</evidence>
<dbReference type="GO" id="GO:0005886">
    <property type="term" value="C:plasma membrane"/>
    <property type="evidence" value="ECO:0007669"/>
    <property type="project" value="UniProtKB-SubCell"/>
</dbReference>
<evidence type="ECO:0000256" key="7">
    <source>
        <dbReference type="RuleBase" id="RU363032"/>
    </source>
</evidence>
<evidence type="ECO:0000256" key="6">
    <source>
        <dbReference type="ARBA" id="ARBA00023136"/>
    </source>
</evidence>
<evidence type="ECO:0000256" key="5">
    <source>
        <dbReference type="ARBA" id="ARBA00022989"/>
    </source>
</evidence>
<dbReference type="SUPFAM" id="SSF161098">
    <property type="entry name" value="MetI-like"/>
    <property type="match status" value="1"/>
</dbReference>
<dbReference type="Pfam" id="PF00528">
    <property type="entry name" value="BPD_transp_1"/>
    <property type="match status" value="1"/>
</dbReference>
<dbReference type="AlphaFoldDB" id="A0A326U4H7"/>
<dbReference type="Proteomes" id="UP000248806">
    <property type="component" value="Unassembled WGS sequence"/>
</dbReference>
<feature type="transmembrane region" description="Helical" evidence="7">
    <location>
        <begin position="12"/>
        <end position="38"/>
    </location>
</feature>
<organism evidence="9 10">
    <name type="scientific">Thermosporothrix hazakensis</name>
    <dbReference type="NCBI Taxonomy" id="644383"/>
    <lineage>
        <taxon>Bacteria</taxon>
        <taxon>Bacillati</taxon>
        <taxon>Chloroflexota</taxon>
        <taxon>Ktedonobacteria</taxon>
        <taxon>Ktedonobacterales</taxon>
        <taxon>Thermosporotrichaceae</taxon>
        <taxon>Thermosporothrix</taxon>
    </lineage>
</organism>
<keyword evidence="4 7" id="KW-0812">Transmembrane</keyword>
<comment type="similarity">
    <text evidence="7">Belongs to the binding-protein-dependent transport system permease family.</text>
</comment>
<proteinExistence type="inferred from homology"/>
<dbReference type="InterPro" id="IPR035906">
    <property type="entry name" value="MetI-like_sf"/>
</dbReference>
<sequence length="305" mass="34351">MKAVQQLSPRKIWGQTLAQLVLIAGSIFMAFPLVYQLVASFCTQQAFLHSGWFPIPDSLYLGNYVQAFVALQTGNLLVWIFNTLVRIVWYILVPGVVAVLGGYIFSRLQWRGREAMFVVLLASMIVPSIVYMLPQYLLLARWPLAGGNDIVGQGGHGFINDWPALLLPNLVNAYYIFLLRQTFYSIPSDYEDAARVDGANTLQVLWHVYLPMLKPALTVLVIFQSMHIWNDYIWPLATVGGNADLWTISVGVQRAMTMVSDEHSHMLNYPLAFTLATLTTIPIVLLFLFLQRYFKEGVQGMGLKG</sequence>
<evidence type="ECO:0000259" key="8">
    <source>
        <dbReference type="PROSITE" id="PS50928"/>
    </source>
</evidence>
<dbReference type="EMBL" id="QKUF01000011">
    <property type="protein sequence ID" value="PZW27948.1"/>
    <property type="molecule type" value="Genomic_DNA"/>
</dbReference>
<dbReference type="PANTHER" id="PTHR43744">
    <property type="entry name" value="ABC TRANSPORTER PERMEASE PROTEIN MG189-RELATED-RELATED"/>
    <property type="match status" value="1"/>
</dbReference>
<reference evidence="9 10" key="1">
    <citation type="submission" date="2018-06" db="EMBL/GenBank/DDBJ databases">
        <title>Genomic Encyclopedia of Archaeal and Bacterial Type Strains, Phase II (KMG-II): from individual species to whole genera.</title>
        <authorList>
            <person name="Goeker M."/>
        </authorList>
    </citation>
    <scope>NUCLEOTIDE SEQUENCE [LARGE SCALE GENOMIC DNA]</scope>
    <source>
        <strain evidence="9 10">ATCC BAA-1881</strain>
    </source>
</reference>
<keyword evidence="10" id="KW-1185">Reference proteome</keyword>
<protein>
    <submittedName>
        <fullName evidence="9">Multiple sugar transport system permease protein</fullName>
    </submittedName>
</protein>
<dbReference type="PANTHER" id="PTHR43744:SF12">
    <property type="entry name" value="ABC TRANSPORTER PERMEASE PROTEIN MG189-RELATED"/>
    <property type="match status" value="1"/>
</dbReference>
<dbReference type="Gene3D" id="1.10.3720.10">
    <property type="entry name" value="MetI-like"/>
    <property type="match status" value="1"/>
</dbReference>
<evidence type="ECO:0000256" key="1">
    <source>
        <dbReference type="ARBA" id="ARBA00004651"/>
    </source>
</evidence>
<feature type="transmembrane region" description="Helical" evidence="7">
    <location>
        <begin position="87"/>
        <end position="105"/>
    </location>
</feature>
<name>A0A326U4H7_THEHA</name>